<keyword evidence="9" id="KW-0574">Periplasm</keyword>
<keyword evidence="12" id="KW-0346">Stress response</keyword>
<evidence type="ECO:0000256" key="13">
    <source>
        <dbReference type="ARBA" id="ARBA00032850"/>
    </source>
</evidence>
<feature type="binding site" evidence="15">
    <location>
        <begin position="263"/>
        <end position="265"/>
    </location>
    <ligand>
        <name>substrate</name>
    </ligand>
</feature>
<feature type="region of interest" description="Disordered" evidence="16">
    <location>
        <begin position="418"/>
        <end position="440"/>
    </location>
</feature>
<evidence type="ECO:0000313" key="19">
    <source>
        <dbReference type="EMBL" id="QFI71680.1"/>
    </source>
</evidence>
<evidence type="ECO:0000256" key="4">
    <source>
        <dbReference type="ARBA" id="ARBA00013035"/>
    </source>
</evidence>
<proteinExistence type="inferred from homology"/>
<dbReference type="RefSeq" id="WP_151642578.1">
    <property type="nucleotide sequence ID" value="NZ_CP044543.1"/>
</dbReference>
<dbReference type="OrthoDB" id="7358927at2"/>
<dbReference type="EC" id="3.4.21.107" evidence="4"/>
<feature type="region of interest" description="Disordered" evidence="16">
    <location>
        <begin position="121"/>
        <end position="140"/>
    </location>
</feature>
<dbReference type="Pfam" id="PF13365">
    <property type="entry name" value="Trypsin_2"/>
    <property type="match status" value="1"/>
</dbReference>
<comment type="subcellular location">
    <subcellularLocation>
        <location evidence="2">Periplasm</location>
    </subcellularLocation>
</comment>
<keyword evidence="11" id="KW-0720">Serine protease</keyword>
<feature type="domain" description="PDZ" evidence="18">
    <location>
        <begin position="431"/>
        <end position="515"/>
    </location>
</feature>
<evidence type="ECO:0000256" key="9">
    <source>
        <dbReference type="ARBA" id="ARBA00022764"/>
    </source>
</evidence>
<reference evidence="20" key="1">
    <citation type="submission" date="2019-10" db="EMBL/GenBank/DDBJ databases">
        <title>Complete Genome Sequence of Bradyrhizobium betae type strain PL7HG1T.</title>
        <authorList>
            <person name="Bromfield E.S.P."/>
            <person name="Cloutier S."/>
        </authorList>
    </citation>
    <scope>NUCLEOTIDE SEQUENCE [LARGE SCALE GENOMIC DNA]</scope>
    <source>
        <strain evidence="20">PL7HG1</strain>
    </source>
</reference>
<organism evidence="19 20">
    <name type="scientific">Bradyrhizobium betae</name>
    <dbReference type="NCBI Taxonomy" id="244734"/>
    <lineage>
        <taxon>Bacteria</taxon>
        <taxon>Pseudomonadati</taxon>
        <taxon>Pseudomonadota</taxon>
        <taxon>Alphaproteobacteria</taxon>
        <taxon>Hyphomicrobiales</taxon>
        <taxon>Nitrobacteraceae</taxon>
        <taxon>Bradyrhizobium</taxon>
    </lineage>
</organism>
<dbReference type="InterPro" id="IPR001478">
    <property type="entry name" value="PDZ"/>
</dbReference>
<dbReference type="InterPro" id="IPR036034">
    <property type="entry name" value="PDZ_sf"/>
</dbReference>
<keyword evidence="10" id="KW-0378">Hydrolase</keyword>
<feature type="active site" description="Charge relay system" evidence="14">
    <location>
        <position position="192"/>
    </location>
</feature>
<feature type="active site" description="Charge relay system" evidence="14">
    <location>
        <position position="265"/>
    </location>
</feature>
<feature type="region of interest" description="Disordered" evidence="16">
    <location>
        <begin position="96"/>
        <end position="115"/>
    </location>
</feature>
<name>A0A5P6P059_9BRAD</name>
<evidence type="ECO:0000256" key="16">
    <source>
        <dbReference type="SAM" id="MobiDB-lite"/>
    </source>
</evidence>
<comment type="similarity">
    <text evidence="3">Belongs to the peptidase S1C family.</text>
</comment>
<evidence type="ECO:0000259" key="18">
    <source>
        <dbReference type="PROSITE" id="PS50106"/>
    </source>
</evidence>
<dbReference type="AlphaFoldDB" id="A0A5P6P059"/>
<dbReference type="PANTHER" id="PTHR22939">
    <property type="entry name" value="SERINE PROTEASE FAMILY S1C HTRA-RELATED"/>
    <property type="match status" value="1"/>
</dbReference>
<sequence>MTDRPDLTNLPSYRQPRRSVFSARRIALMASVVAGLGIAVHGFSPSTSPSDLFSSPAHAQVNNEVRKVERPIGFADIVERVKPSVISVKVNIKEKTASNDDGDDSSSPFQPGSPMERFFRRFGGPDGFPGQKGGGGGRGRVVQGQGSGFFISADGFAVTNNHVVDGADKVEVTTDDGKTYTAKVIGTDQRTDLALIKVEGSSNFPFAKLADGKPRIGDWVLAVGNPFGLGGTVTAGIVSAAGRDIGNGPYDDFIQIDAPVNKGNSGGPAFDTNGEVMGVNTAIYSPSGGSVGIAFSIPASTVKTVVAQLKDKGSVSRGWIGVQIQPVTSDIADSLGMKKAEGALVAEPQANGPAAKAGIESGDVITSVNGEAVKDARELARTIGGLSPGATVKLNVLHKGQDKVVNLTLGQLPNTVEAKADTDKDSGKGASRGTDVPKLGMTVAPADSVAGAGKEGVVVTEVDPKSAAAERGFKEGDVILEVGGKSVSSAGDVRDAINTARTDNKNSVLMRVKSGGQSRFVAIPLAKG</sequence>
<dbReference type="InterPro" id="IPR011782">
    <property type="entry name" value="Pept_S1C_Do"/>
</dbReference>
<accession>A0A5P6P059</accession>
<dbReference type="Proteomes" id="UP000325641">
    <property type="component" value="Chromosome"/>
</dbReference>
<keyword evidence="8" id="KW-0677">Repeat</keyword>
<keyword evidence="7" id="KW-0732">Signal</keyword>
<evidence type="ECO:0000256" key="1">
    <source>
        <dbReference type="ARBA" id="ARBA00001772"/>
    </source>
</evidence>
<feature type="binding site" evidence="15">
    <location>
        <position position="192"/>
    </location>
    <ligand>
        <name>substrate</name>
    </ligand>
</feature>
<evidence type="ECO:0000256" key="5">
    <source>
        <dbReference type="ARBA" id="ARBA00013958"/>
    </source>
</evidence>
<dbReference type="InterPro" id="IPR001940">
    <property type="entry name" value="Peptidase_S1C"/>
</dbReference>
<dbReference type="GO" id="GO:0004252">
    <property type="term" value="F:serine-type endopeptidase activity"/>
    <property type="evidence" value="ECO:0007669"/>
    <property type="project" value="InterPro"/>
</dbReference>
<evidence type="ECO:0000256" key="3">
    <source>
        <dbReference type="ARBA" id="ARBA00010541"/>
    </source>
</evidence>
<dbReference type="Gene3D" id="2.40.10.120">
    <property type="match status" value="1"/>
</dbReference>
<evidence type="ECO:0000256" key="15">
    <source>
        <dbReference type="PIRSR" id="PIRSR611782-2"/>
    </source>
</evidence>
<dbReference type="PROSITE" id="PS50106">
    <property type="entry name" value="PDZ"/>
    <property type="match status" value="2"/>
</dbReference>
<protein>
    <recommendedName>
        <fullName evidence="5">Probable periplasmic serine endoprotease DegP-like</fullName>
        <ecNumber evidence="4">3.4.21.107</ecNumber>
    </recommendedName>
    <alternativeName>
        <fullName evidence="13">Protease Do</fullName>
    </alternativeName>
</protein>
<evidence type="ECO:0000256" key="17">
    <source>
        <dbReference type="SAM" id="Phobius"/>
    </source>
</evidence>
<feature type="compositionally biased region" description="Basic and acidic residues" evidence="16">
    <location>
        <begin position="418"/>
        <end position="427"/>
    </location>
</feature>
<gene>
    <name evidence="19" type="ORF">F8237_04420</name>
</gene>
<evidence type="ECO:0000256" key="6">
    <source>
        <dbReference type="ARBA" id="ARBA00022670"/>
    </source>
</evidence>
<dbReference type="CDD" id="cd10839">
    <property type="entry name" value="cpPDZ1_DegP-like"/>
    <property type="match status" value="1"/>
</dbReference>
<dbReference type="PRINTS" id="PR00834">
    <property type="entry name" value="PROTEASES2C"/>
</dbReference>
<evidence type="ECO:0000256" key="12">
    <source>
        <dbReference type="ARBA" id="ARBA00023016"/>
    </source>
</evidence>
<keyword evidence="17" id="KW-1133">Transmembrane helix</keyword>
<comment type="catalytic activity">
    <reaction evidence="1">
        <text>Acts on substrates that are at least partially unfolded. The cleavage site P1 residue is normally between a pair of hydrophobic residues, such as Val-|-Val.</text>
        <dbReference type="EC" id="3.4.21.107"/>
    </reaction>
</comment>
<feature type="compositionally biased region" description="Gly residues" evidence="16">
    <location>
        <begin position="124"/>
        <end position="139"/>
    </location>
</feature>
<dbReference type="KEGG" id="bbet:F8237_04420"/>
<dbReference type="SMART" id="SM00228">
    <property type="entry name" value="PDZ"/>
    <property type="match status" value="2"/>
</dbReference>
<dbReference type="NCBIfam" id="TIGR02037">
    <property type="entry name" value="degP_htrA_DO"/>
    <property type="match status" value="1"/>
</dbReference>
<dbReference type="PANTHER" id="PTHR22939:SF130">
    <property type="entry name" value="PERIPLASMIC SERINE ENDOPROTEASE DEGP-LIKE-RELATED"/>
    <property type="match status" value="1"/>
</dbReference>
<dbReference type="Pfam" id="PF13180">
    <property type="entry name" value="PDZ_2"/>
    <property type="match status" value="2"/>
</dbReference>
<evidence type="ECO:0000256" key="11">
    <source>
        <dbReference type="ARBA" id="ARBA00022825"/>
    </source>
</evidence>
<dbReference type="SUPFAM" id="SSF50494">
    <property type="entry name" value="Trypsin-like serine proteases"/>
    <property type="match status" value="1"/>
</dbReference>
<feature type="binding site" evidence="15">
    <location>
        <position position="162"/>
    </location>
    <ligand>
        <name>substrate</name>
    </ligand>
</feature>
<evidence type="ECO:0000256" key="14">
    <source>
        <dbReference type="PIRSR" id="PIRSR611782-1"/>
    </source>
</evidence>
<evidence type="ECO:0000256" key="8">
    <source>
        <dbReference type="ARBA" id="ARBA00022737"/>
    </source>
</evidence>
<feature type="transmembrane region" description="Helical" evidence="17">
    <location>
        <begin position="26"/>
        <end position="44"/>
    </location>
</feature>
<keyword evidence="6" id="KW-0645">Protease</keyword>
<feature type="domain" description="PDZ" evidence="18">
    <location>
        <begin position="304"/>
        <end position="375"/>
    </location>
</feature>
<dbReference type="EMBL" id="CP044543">
    <property type="protein sequence ID" value="QFI71680.1"/>
    <property type="molecule type" value="Genomic_DNA"/>
</dbReference>
<dbReference type="SUPFAM" id="SSF50156">
    <property type="entry name" value="PDZ domain-like"/>
    <property type="match status" value="2"/>
</dbReference>
<feature type="active site" description="Charge relay system" evidence="14">
    <location>
        <position position="162"/>
    </location>
</feature>
<evidence type="ECO:0000256" key="7">
    <source>
        <dbReference type="ARBA" id="ARBA00022729"/>
    </source>
</evidence>
<keyword evidence="17" id="KW-0472">Membrane</keyword>
<dbReference type="GO" id="GO:0006508">
    <property type="term" value="P:proteolysis"/>
    <property type="evidence" value="ECO:0007669"/>
    <property type="project" value="UniProtKB-KW"/>
</dbReference>
<keyword evidence="17" id="KW-0812">Transmembrane</keyword>
<evidence type="ECO:0000313" key="20">
    <source>
        <dbReference type="Proteomes" id="UP000325641"/>
    </source>
</evidence>
<evidence type="ECO:0000256" key="10">
    <source>
        <dbReference type="ARBA" id="ARBA00022801"/>
    </source>
</evidence>
<evidence type="ECO:0000256" key="2">
    <source>
        <dbReference type="ARBA" id="ARBA00004418"/>
    </source>
</evidence>
<dbReference type="InterPro" id="IPR009003">
    <property type="entry name" value="Peptidase_S1_PA"/>
</dbReference>
<dbReference type="Gene3D" id="2.30.42.10">
    <property type="match status" value="2"/>
</dbReference>